<feature type="transmembrane region" description="Helical" evidence="1">
    <location>
        <begin position="80"/>
        <end position="102"/>
    </location>
</feature>
<keyword evidence="1" id="KW-0472">Membrane</keyword>
<dbReference type="AlphaFoldDB" id="A0A8X6FMA9"/>
<name>A0A8X6FMA9_TRICU</name>
<keyword evidence="3" id="KW-1185">Reference proteome</keyword>
<evidence type="ECO:0000313" key="3">
    <source>
        <dbReference type="Proteomes" id="UP000887116"/>
    </source>
</evidence>
<organism evidence="2 3">
    <name type="scientific">Trichonephila clavata</name>
    <name type="common">Joro spider</name>
    <name type="synonym">Nephila clavata</name>
    <dbReference type="NCBI Taxonomy" id="2740835"/>
    <lineage>
        <taxon>Eukaryota</taxon>
        <taxon>Metazoa</taxon>
        <taxon>Ecdysozoa</taxon>
        <taxon>Arthropoda</taxon>
        <taxon>Chelicerata</taxon>
        <taxon>Arachnida</taxon>
        <taxon>Araneae</taxon>
        <taxon>Araneomorphae</taxon>
        <taxon>Entelegynae</taxon>
        <taxon>Araneoidea</taxon>
        <taxon>Nephilidae</taxon>
        <taxon>Trichonephila</taxon>
    </lineage>
</organism>
<gene>
    <name evidence="2" type="ORF">TNCT_562971</name>
</gene>
<proteinExistence type="predicted"/>
<accession>A0A8X6FMA9</accession>
<sequence length="110" mass="12274">MKNVKKHYHLLKLLLTASPAQKRAIIRTADKSQLHLFCEICLNILEGNLAVDVKKLRKYKKAIRKIGNKKLSLKQKRKEIIQIGGALPFLIAPVLTALAGIIGKAIGNRI</sequence>
<keyword evidence="1" id="KW-0812">Transmembrane</keyword>
<dbReference type="OrthoDB" id="8377339at2759"/>
<reference evidence="2" key="1">
    <citation type="submission" date="2020-07" db="EMBL/GenBank/DDBJ databases">
        <title>Multicomponent nature underlies the extraordinary mechanical properties of spider dragline silk.</title>
        <authorList>
            <person name="Kono N."/>
            <person name="Nakamura H."/>
            <person name="Mori M."/>
            <person name="Yoshida Y."/>
            <person name="Ohtoshi R."/>
            <person name="Malay A.D."/>
            <person name="Moran D.A.P."/>
            <person name="Tomita M."/>
            <person name="Numata K."/>
            <person name="Arakawa K."/>
        </authorList>
    </citation>
    <scope>NUCLEOTIDE SEQUENCE</scope>
</reference>
<evidence type="ECO:0000256" key="1">
    <source>
        <dbReference type="SAM" id="Phobius"/>
    </source>
</evidence>
<keyword evidence="1" id="KW-1133">Transmembrane helix</keyword>
<comment type="caution">
    <text evidence="2">The sequence shown here is derived from an EMBL/GenBank/DDBJ whole genome shotgun (WGS) entry which is preliminary data.</text>
</comment>
<evidence type="ECO:0000313" key="2">
    <source>
        <dbReference type="EMBL" id="GFQ83948.1"/>
    </source>
</evidence>
<dbReference type="Proteomes" id="UP000887116">
    <property type="component" value="Unassembled WGS sequence"/>
</dbReference>
<protein>
    <submittedName>
        <fullName evidence="2">Uncharacterized protein</fullName>
    </submittedName>
</protein>
<dbReference type="EMBL" id="BMAO01022735">
    <property type="protein sequence ID" value="GFQ83948.1"/>
    <property type="molecule type" value="Genomic_DNA"/>
</dbReference>